<protein>
    <recommendedName>
        <fullName evidence="5">Rieske domain-containing protein</fullName>
    </recommendedName>
</protein>
<sequence>MKLSSLVLLICAAAVSGFAPALQQQTSSALYMAKGRRGGLTGNGNSKLNKPKSIGGSDSDADSKPKSNWVQTSIPSIKSLPSEKNVVKLVDTQVPSLINKQTNPTGAVSIVNYEDKTYCFSSGCASCQIPLTKGKVLEPSDETNDEARLQCDFCGATYNLRTGAPVQKEGGKLFGFLFSKAEEKELPVYGLGEQGGKVSLMFHE</sequence>
<dbReference type="GO" id="GO:0051537">
    <property type="term" value="F:2 iron, 2 sulfur cluster binding"/>
    <property type="evidence" value="ECO:0007669"/>
    <property type="project" value="InterPro"/>
</dbReference>
<evidence type="ECO:0008006" key="5">
    <source>
        <dbReference type="Google" id="ProtNLM"/>
    </source>
</evidence>
<feature type="signal peptide" evidence="2">
    <location>
        <begin position="1"/>
        <end position="17"/>
    </location>
</feature>
<dbReference type="AlphaFoldDB" id="A0AAD9DGS7"/>
<dbReference type="SUPFAM" id="SSF50022">
    <property type="entry name" value="ISP domain"/>
    <property type="match status" value="1"/>
</dbReference>
<feature type="region of interest" description="Disordered" evidence="1">
    <location>
        <begin position="40"/>
        <end position="70"/>
    </location>
</feature>
<proteinExistence type="predicted"/>
<evidence type="ECO:0000256" key="1">
    <source>
        <dbReference type="SAM" id="MobiDB-lite"/>
    </source>
</evidence>
<organism evidence="3 4">
    <name type="scientific">Skeletonema marinoi</name>
    <dbReference type="NCBI Taxonomy" id="267567"/>
    <lineage>
        <taxon>Eukaryota</taxon>
        <taxon>Sar</taxon>
        <taxon>Stramenopiles</taxon>
        <taxon>Ochrophyta</taxon>
        <taxon>Bacillariophyta</taxon>
        <taxon>Coscinodiscophyceae</taxon>
        <taxon>Thalassiosirophycidae</taxon>
        <taxon>Thalassiosirales</taxon>
        <taxon>Skeletonemataceae</taxon>
        <taxon>Skeletonema</taxon>
        <taxon>Skeletonema marinoi-dohrnii complex</taxon>
    </lineage>
</organism>
<comment type="caution">
    <text evidence="3">The sequence shown here is derived from an EMBL/GenBank/DDBJ whole genome shotgun (WGS) entry which is preliminary data.</text>
</comment>
<evidence type="ECO:0000256" key="2">
    <source>
        <dbReference type="SAM" id="SignalP"/>
    </source>
</evidence>
<dbReference type="EMBL" id="JATAAI010000006">
    <property type="protein sequence ID" value="KAK1745275.1"/>
    <property type="molecule type" value="Genomic_DNA"/>
</dbReference>
<name>A0AAD9DGS7_9STRA</name>
<dbReference type="Proteomes" id="UP001224775">
    <property type="component" value="Unassembled WGS sequence"/>
</dbReference>
<feature type="chain" id="PRO_5042006866" description="Rieske domain-containing protein" evidence="2">
    <location>
        <begin position="18"/>
        <end position="204"/>
    </location>
</feature>
<dbReference type="InterPro" id="IPR036922">
    <property type="entry name" value="Rieske_2Fe-2S_sf"/>
</dbReference>
<evidence type="ECO:0000313" key="3">
    <source>
        <dbReference type="EMBL" id="KAK1745275.1"/>
    </source>
</evidence>
<dbReference type="Gene3D" id="2.102.10.10">
    <property type="entry name" value="Rieske [2Fe-2S] iron-sulphur domain"/>
    <property type="match status" value="1"/>
</dbReference>
<accession>A0AAD9DGS7</accession>
<gene>
    <name evidence="3" type="ORF">QTG54_004566</name>
</gene>
<keyword evidence="2" id="KW-0732">Signal</keyword>
<reference evidence="3" key="1">
    <citation type="submission" date="2023-06" db="EMBL/GenBank/DDBJ databases">
        <title>Survivors Of The Sea: Transcriptome response of Skeletonema marinoi to long-term dormancy.</title>
        <authorList>
            <person name="Pinder M.I.M."/>
            <person name="Kourtchenko O."/>
            <person name="Robertson E.K."/>
            <person name="Larsson T."/>
            <person name="Maumus F."/>
            <person name="Osuna-Cruz C.M."/>
            <person name="Vancaester E."/>
            <person name="Stenow R."/>
            <person name="Vandepoele K."/>
            <person name="Ploug H."/>
            <person name="Bruchert V."/>
            <person name="Godhe A."/>
            <person name="Topel M."/>
        </authorList>
    </citation>
    <scope>NUCLEOTIDE SEQUENCE</scope>
    <source>
        <strain evidence="3">R05AC</strain>
    </source>
</reference>
<evidence type="ECO:0000313" key="4">
    <source>
        <dbReference type="Proteomes" id="UP001224775"/>
    </source>
</evidence>
<keyword evidence="4" id="KW-1185">Reference proteome</keyword>